<comment type="pathway">
    <text evidence="1 9">Cofactor biosynthesis; NAD(+) biosynthesis; nicotinate D-ribonucleotide from nicotinate: step 1/1.</text>
</comment>
<dbReference type="InterPro" id="IPR040727">
    <property type="entry name" value="NAPRTase_N"/>
</dbReference>
<dbReference type="UniPathway" id="UPA00253">
    <property type="reaction ID" value="UER00457"/>
</dbReference>
<dbReference type="SUPFAM" id="SSF51690">
    <property type="entry name" value="Nicotinate/Quinolinate PRTase C-terminal domain-like"/>
    <property type="match status" value="1"/>
</dbReference>
<comment type="function">
    <text evidence="9">Catalyzes the first step in the biosynthesis of NAD from nicotinic acid, the ATP-dependent synthesis of beta-nicotinate D-ribonucleotide from nicotinate and 5-phospho-D-ribose 1-phosphate.</text>
</comment>
<protein>
    <recommendedName>
        <fullName evidence="3 9">Nicotinate phosphoribosyltransferase</fullName>
        <ecNumber evidence="3 9">6.3.4.21</ecNumber>
    </recommendedName>
</protein>
<evidence type="ECO:0000259" key="10">
    <source>
        <dbReference type="Pfam" id="PF17767"/>
    </source>
</evidence>
<keyword evidence="12" id="KW-0328">Glycosyltransferase</keyword>
<dbReference type="NCBIfam" id="TIGR01513">
    <property type="entry name" value="NAPRTase_put"/>
    <property type="match status" value="1"/>
</dbReference>
<dbReference type="PANTHER" id="PTHR11098:SF1">
    <property type="entry name" value="NICOTINATE PHOSPHORIBOSYLTRANSFERASE"/>
    <property type="match status" value="1"/>
</dbReference>
<evidence type="ECO:0000313" key="13">
    <source>
        <dbReference type="Proteomes" id="UP000199025"/>
    </source>
</evidence>
<dbReference type="InterPro" id="IPR006405">
    <property type="entry name" value="Nic_PRibTrfase_pncB"/>
</dbReference>
<dbReference type="Gene3D" id="3.20.20.70">
    <property type="entry name" value="Aldolase class I"/>
    <property type="match status" value="1"/>
</dbReference>
<evidence type="ECO:0000256" key="7">
    <source>
        <dbReference type="ARBA" id="ARBA00022679"/>
    </source>
</evidence>
<dbReference type="InterPro" id="IPR013785">
    <property type="entry name" value="Aldolase_TIM"/>
</dbReference>
<comment type="PTM">
    <text evidence="9">Transiently phosphorylated on a His residue during the reaction cycle. Phosphorylation strongly increases the affinity for substrates and increases the rate of nicotinate D-ribonucleotide production. Dephosphorylation regenerates the low-affinity form of the enzyme, leading to product release.</text>
</comment>
<evidence type="ECO:0000256" key="4">
    <source>
        <dbReference type="ARBA" id="ARBA00022553"/>
    </source>
</evidence>
<dbReference type="RefSeq" id="WP_091503570.1">
    <property type="nucleotide sequence ID" value="NZ_FORP01000001.1"/>
</dbReference>
<dbReference type="SUPFAM" id="SSF54675">
    <property type="entry name" value="Nicotinate/Quinolinate PRTase N-terminal domain-like"/>
    <property type="match status" value="1"/>
</dbReference>
<evidence type="ECO:0000256" key="2">
    <source>
        <dbReference type="ARBA" id="ARBA00010897"/>
    </source>
</evidence>
<evidence type="ECO:0000256" key="5">
    <source>
        <dbReference type="ARBA" id="ARBA00022598"/>
    </source>
</evidence>
<dbReference type="GO" id="GO:0005829">
    <property type="term" value="C:cytosol"/>
    <property type="evidence" value="ECO:0007669"/>
    <property type="project" value="TreeGrafter"/>
</dbReference>
<dbReference type="EC" id="6.3.4.21" evidence="3 9"/>
<keyword evidence="13" id="KW-1185">Reference proteome</keyword>
<dbReference type="GO" id="GO:0004516">
    <property type="term" value="F:nicotinate phosphoribosyltransferase activity"/>
    <property type="evidence" value="ECO:0007669"/>
    <property type="project" value="UniProtKB-UniRule"/>
</dbReference>
<proteinExistence type="inferred from homology"/>
<dbReference type="EMBL" id="FORP01000001">
    <property type="protein sequence ID" value="SFI60703.1"/>
    <property type="molecule type" value="Genomic_DNA"/>
</dbReference>
<dbReference type="Pfam" id="PF17767">
    <property type="entry name" value="NAPRTase_N"/>
    <property type="match status" value="1"/>
</dbReference>
<dbReference type="OrthoDB" id="9770610at2"/>
<dbReference type="NCBIfam" id="NF009131">
    <property type="entry name" value="PRK12484.1"/>
    <property type="match status" value="1"/>
</dbReference>
<keyword evidence="5 9" id="KW-0436">Ligase</keyword>
<evidence type="ECO:0000256" key="3">
    <source>
        <dbReference type="ARBA" id="ARBA00013236"/>
    </source>
</evidence>
<keyword evidence="4" id="KW-0597">Phosphoprotein</keyword>
<evidence type="ECO:0000256" key="9">
    <source>
        <dbReference type="RuleBase" id="RU365100"/>
    </source>
</evidence>
<sequence>MTGGHADLHAVRTAASHLRRGMTGTATFSLFPRRLPPDRGFVVSAGLDDVLLFLEGFRFERAELAYLRQAAELRDADVAALADLRFTGDVWAPPEGCVVFAPEPLLEVTAPLPEAQLVGTALLGLVTFGCTVATEAARYRLAAGGADLFDFAGHRAPGLATATAVARACAVAGFAGTSHVGAARVLGLPAVATMTAAYLGAFGDERAAFRAYAQDFPARPVFLVDKGDVVDGVHAAVDVATELDLPDDHIGVRLSSGDPLEAARKARETLDEAGFVRSRILVSGGLDEYELERLTGADAPIDGYGVGRNLAVPEARAVTAYRLVEYDGRPVADDDTLPGAKQAYRCASGEDDVLARRGDPPPGKCRAVLTQAMRGGRRVRGRHGLDHARDRLERDLRWLPRDARRLRAPSPVPVRLSPGLAALTRR</sequence>
<dbReference type="AlphaFoldDB" id="A0A1I3JKB6"/>
<dbReference type="PANTHER" id="PTHR11098">
    <property type="entry name" value="NICOTINATE PHOSPHORIBOSYLTRANSFERASE"/>
    <property type="match status" value="1"/>
</dbReference>
<evidence type="ECO:0000256" key="8">
    <source>
        <dbReference type="ARBA" id="ARBA00048668"/>
    </source>
</evidence>
<dbReference type="InterPro" id="IPR041619">
    <property type="entry name" value="NAPRTase_C"/>
</dbReference>
<evidence type="ECO:0000256" key="1">
    <source>
        <dbReference type="ARBA" id="ARBA00004952"/>
    </source>
</evidence>
<gene>
    <name evidence="12" type="ORF">SAMN05421835_101174</name>
</gene>
<feature type="domain" description="Nicotinate phosphoribosyltransferase C-terminal" evidence="11">
    <location>
        <begin position="320"/>
        <end position="423"/>
    </location>
</feature>
<reference evidence="12 13" key="1">
    <citation type="submission" date="2016-10" db="EMBL/GenBank/DDBJ databases">
        <authorList>
            <person name="de Groot N.N."/>
        </authorList>
    </citation>
    <scope>NUCLEOTIDE SEQUENCE [LARGE SCALE GENOMIC DNA]</scope>
    <source>
        <strain evidence="12 13">DSM 44468</strain>
    </source>
</reference>
<dbReference type="GO" id="GO:0016757">
    <property type="term" value="F:glycosyltransferase activity"/>
    <property type="evidence" value="ECO:0007669"/>
    <property type="project" value="UniProtKB-KW"/>
</dbReference>
<organism evidence="12 13">
    <name type="scientific">Amycolatopsis sacchari</name>
    <dbReference type="NCBI Taxonomy" id="115433"/>
    <lineage>
        <taxon>Bacteria</taxon>
        <taxon>Bacillati</taxon>
        <taxon>Actinomycetota</taxon>
        <taxon>Actinomycetes</taxon>
        <taxon>Pseudonocardiales</taxon>
        <taxon>Pseudonocardiaceae</taxon>
        <taxon>Amycolatopsis</taxon>
    </lineage>
</organism>
<accession>A0A1I3JKB6</accession>
<evidence type="ECO:0000259" key="11">
    <source>
        <dbReference type="Pfam" id="PF17956"/>
    </source>
</evidence>
<feature type="domain" description="Nicotinate phosphoribosyltransferase N-terminal" evidence="10">
    <location>
        <begin position="6"/>
        <end position="126"/>
    </location>
</feature>
<evidence type="ECO:0000256" key="6">
    <source>
        <dbReference type="ARBA" id="ARBA00022642"/>
    </source>
</evidence>
<dbReference type="InterPro" id="IPR036068">
    <property type="entry name" value="Nicotinate_pribotase-like_C"/>
</dbReference>
<evidence type="ECO:0000313" key="12">
    <source>
        <dbReference type="EMBL" id="SFI60703.1"/>
    </source>
</evidence>
<dbReference type="InterPro" id="IPR007229">
    <property type="entry name" value="Nic_PRibTrfase-Fam"/>
</dbReference>
<name>A0A1I3JKB6_9PSEU</name>
<comment type="catalytic activity">
    <reaction evidence="8 9">
        <text>5-phospho-alpha-D-ribose 1-diphosphate + nicotinate + ATP + H2O = nicotinate beta-D-ribonucleotide + ADP + phosphate + diphosphate</text>
        <dbReference type="Rhea" id="RHEA:36163"/>
        <dbReference type="ChEBI" id="CHEBI:15377"/>
        <dbReference type="ChEBI" id="CHEBI:30616"/>
        <dbReference type="ChEBI" id="CHEBI:32544"/>
        <dbReference type="ChEBI" id="CHEBI:33019"/>
        <dbReference type="ChEBI" id="CHEBI:43474"/>
        <dbReference type="ChEBI" id="CHEBI:57502"/>
        <dbReference type="ChEBI" id="CHEBI:58017"/>
        <dbReference type="ChEBI" id="CHEBI:456216"/>
        <dbReference type="EC" id="6.3.4.21"/>
    </reaction>
</comment>
<dbReference type="Gene3D" id="3.20.140.10">
    <property type="entry name" value="nicotinate phosphoribosyltransferase"/>
    <property type="match status" value="2"/>
</dbReference>
<dbReference type="GO" id="GO:0034355">
    <property type="term" value="P:NAD+ biosynthetic process via the salvage pathway"/>
    <property type="evidence" value="ECO:0007669"/>
    <property type="project" value="TreeGrafter"/>
</dbReference>
<keyword evidence="7 9" id="KW-0808">Transferase</keyword>
<dbReference type="STRING" id="115433.SAMN05421835_101174"/>
<comment type="similarity">
    <text evidence="2 9">Belongs to the NAPRTase family.</text>
</comment>
<keyword evidence="6 9" id="KW-0662">Pyridine nucleotide biosynthesis</keyword>
<dbReference type="Pfam" id="PF17956">
    <property type="entry name" value="NAPRTase_C"/>
    <property type="match status" value="1"/>
</dbReference>
<dbReference type="Proteomes" id="UP000199025">
    <property type="component" value="Unassembled WGS sequence"/>
</dbReference>
<dbReference type="PIRSF" id="PIRSF000484">
    <property type="entry name" value="NAPRT"/>
    <property type="match status" value="1"/>
</dbReference>